<dbReference type="CDD" id="cd05483">
    <property type="entry name" value="retropepsin_like_bacteria"/>
    <property type="match status" value="1"/>
</dbReference>
<evidence type="ECO:0000313" key="2">
    <source>
        <dbReference type="EMBL" id="KNG92891.1"/>
    </source>
</evidence>
<organism evidence="2 3">
    <name type="scientific">Pseudaestuariivita atlantica</name>
    <dbReference type="NCBI Taxonomy" id="1317121"/>
    <lineage>
        <taxon>Bacteria</taxon>
        <taxon>Pseudomonadati</taxon>
        <taxon>Pseudomonadota</taxon>
        <taxon>Alphaproteobacteria</taxon>
        <taxon>Rhodobacterales</taxon>
        <taxon>Paracoccaceae</taxon>
        <taxon>Pseudaestuariivita</taxon>
    </lineage>
</organism>
<evidence type="ECO:0000256" key="1">
    <source>
        <dbReference type="SAM" id="Phobius"/>
    </source>
</evidence>
<dbReference type="AlphaFoldDB" id="A0A0L1JMA7"/>
<sequence>MDGDDIARLVYLGLFATVIAGALLLQMRHRMSELARGAAIWVLIFLGAILAVGLWEDIRGTVSPRAAVNQSDGTITIPRAPDGHYYATLDVNGAPVTFVVDTGATGIVLSREDAERAGIDVDGLAFLGQAATANGTVAIAPVRLDSIAFGPIEDRNLSASVNGGELDQSLLGMTYLQRYARIEIEGGKLVLTR</sequence>
<dbReference type="InterPro" id="IPR011969">
    <property type="entry name" value="Clan_AA_Asp_peptidase_C"/>
</dbReference>
<reference evidence="2 3" key="1">
    <citation type="journal article" date="2015" name="Int. J. Syst. Evol. Microbiol.">
        <title>Aestuariivita atlantica sp. nov., isolated from deep sea sediment of the Atlantic Ocean.</title>
        <authorList>
            <person name="Li G."/>
            <person name="Lai Q."/>
            <person name="Du Y."/>
            <person name="Liu X."/>
            <person name="Sun F."/>
            <person name="Shao Z."/>
        </authorList>
    </citation>
    <scope>NUCLEOTIDE SEQUENCE [LARGE SCALE GENOMIC DNA]</scope>
    <source>
        <strain evidence="2 3">22II-S11-z3</strain>
    </source>
</reference>
<accession>A0A0L1JMA7</accession>
<gene>
    <name evidence="2" type="ORF">ATO11_15655</name>
</gene>
<keyword evidence="2" id="KW-0378">Hydrolase</keyword>
<keyword evidence="1" id="KW-0812">Transmembrane</keyword>
<dbReference type="Pfam" id="PF13975">
    <property type="entry name" value="gag-asp_proteas"/>
    <property type="match status" value="1"/>
</dbReference>
<keyword evidence="2" id="KW-0645">Protease</keyword>
<proteinExistence type="predicted"/>
<dbReference type="InterPro" id="IPR021109">
    <property type="entry name" value="Peptidase_aspartic_dom_sf"/>
</dbReference>
<feature type="transmembrane region" description="Helical" evidence="1">
    <location>
        <begin position="6"/>
        <end position="25"/>
    </location>
</feature>
<protein>
    <submittedName>
        <fullName evidence="2">Aspartyl protease</fullName>
    </submittedName>
</protein>
<keyword evidence="3" id="KW-1185">Reference proteome</keyword>
<keyword evidence="1" id="KW-1133">Transmembrane helix</keyword>
<dbReference type="Proteomes" id="UP000036938">
    <property type="component" value="Unassembled WGS sequence"/>
</dbReference>
<dbReference type="SUPFAM" id="SSF50630">
    <property type="entry name" value="Acid proteases"/>
    <property type="match status" value="1"/>
</dbReference>
<dbReference type="EMBL" id="AQQZ01000007">
    <property type="protein sequence ID" value="KNG92891.1"/>
    <property type="molecule type" value="Genomic_DNA"/>
</dbReference>
<dbReference type="Gene3D" id="2.40.70.10">
    <property type="entry name" value="Acid Proteases"/>
    <property type="match status" value="1"/>
</dbReference>
<name>A0A0L1JMA7_9RHOB</name>
<dbReference type="RefSeq" id="WP_050531844.1">
    <property type="nucleotide sequence ID" value="NZ_AQQZ01000007.1"/>
</dbReference>
<dbReference type="OrthoDB" id="7595324at2"/>
<comment type="caution">
    <text evidence="2">The sequence shown here is derived from an EMBL/GenBank/DDBJ whole genome shotgun (WGS) entry which is preliminary data.</text>
</comment>
<keyword evidence="1" id="KW-0472">Membrane</keyword>
<evidence type="ECO:0000313" key="3">
    <source>
        <dbReference type="Proteomes" id="UP000036938"/>
    </source>
</evidence>
<feature type="transmembrane region" description="Helical" evidence="1">
    <location>
        <begin position="37"/>
        <end position="55"/>
    </location>
</feature>
<dbReference type="NCBIfam" id="TIGR02281">
    <property type="entry name" value="clan_AA_DTGA"/>
    <property type="match status" value="1"/>
</dbReference>
<dbReference type="GO" id="GO:0006508">
    <property type="term" value="P:proteolysis"/>
    <property type="evidence" value="ECO:0007669"/>
    <property type="project" value="UniProtKB-KW"/>
</dbReference>
<dbReference type="GO" id="GO:0008233">
    <property type="term" value="F:peptidase activity"/>
    <property type="evidence" value="ECO:0007669"/>
    <property type="project" value="UniProtKB-KW"/>
</dbReference>
<dbReference type="InterPro" id="IPR034122">
    <property type="entry name" value="Retropepsin-like_bacterial"/>
</dbReference>
<dbReference type="STRING" id="1317121.ATO11_15655"/>